<dbReference type="InterPro" id="IPR012337">
    <property type="entry name" value="RNaseH-like_sf"/>
</dbReference>
<evidence type="ECO:0000256" key="10">
    <source>
        <dbReference type="ARBA" id="ARBA00023180"/>
    </source>
</evidence>
<dbReference type="PANTHER" id="PTHR24365:SF541">
    <property type="entry name" value="PROTEIN TOLL-RELATED"/>
    <property type="match status" value="1"/>
</dbReference>
<dbReference type="GO" id="GO:0007165">
    <property type="term" value="P:signal transduction"/>
    <property type="evidence" value="ECO:0007669"/>
    <property type="project" value="InterPro"/>
</dbReference>
<evidence type="ECO:0000259" key="12">
    <source>
        <dbReference type="PROSITE" id="PS50104"/>
    </source>
</evidence>
<comment type="similarity">
    <text evidence="2">Belongs to the Toll-like receptor family.</text>
</comment>
<dbReference type="InterPro" id="IPR002562">
    <property type="entry name" value="3'-5'_exonuclease_dom"/>
</dbReference>
<dbReference type="PROSITE" id="PS50104">
    <property type="entry name" value="TIR"/>
    <property type="match status" value="1"/>
</dbReference>
<dbReference type="Gene3D" id="3.30.420.10">
    <property type="entry name" value="Ribonuclease H-like superfamily/Ribonuclease H"/>
    <property type="match status" value="1"/>
</dbReference>
<evidence type="ECO:0000256" key="3">
    <source>
        <dbReference type="ARBA" id="ARBA00022614"/>
    </source>
</evidence>
<dbReference type="PROSITE" id="PS51450">
    <property type="entry name" value="LRR"/>
    <property type="match status" value="1"/>
</dbReference>
<dbReference type="SUPFAM" id="SSF52200">
    <property type="entry name" value="Toll/Interleukin receptor TIR domain"/>
    <property type="match status" value="1"/>
</dbReference>
<dbReference type="SUPFAM" id="SSF52058">
    <property type="entry name" value="L domain-like"/>
    <property type="match status" value="2"/>
</dbReference>
<dbReference type="InterPro" id="IPR000157">
    <property type="entry name" value="TIR_dom"/>
</dbReference>
<evidence type="ECO:0000256" key="2">
    <source>
        <dbReference type="ARBA" id="ARBA00009634"/>
    </source>
</evidence>
<keyword evidence="10" id="KW-0325">Glycoprotein</keyword>
<name>A0A2T7NDR3_POMCA</name>
<evidence type="ECO:0000313" key="13">
    <source>
        <dbReference type="EMBL" id="PVD19307.1"/>
    </source>
</evidence>
<dbReference type="Pfam" id="PF01582">
    <property type="entry name" value="TIR"/>
    <property type="match status" value="1"/>
</dbReference>
<keyword evidence="6" id="KW-0677">Repeat</keyword>
<reference evidence="13 14" key="1">
    <citation type="submission" date="2018-04" db="EMBL/GenBank/DDBJ databases">
        <title>The genome of golden apple snail Pomacea canaliculata provides insight into stress tolerance and invasive adaptation.</title>
        <authorList>
            <person name="Liu C."/>
            <person name="Liu B."/>
            <person name="Ren Y."/>
            <person name="Zhang Y."/>
            <person name="Wang H."/>
            <person name="Li S."/>
            <person name="Jiang F."/>
            <person name="Yin L."/>
            <person name="Zhang G."/>
            <person name="Qian W."/>
            <person name="Fan W."/>
        </authorList>
    </citation>
    <scope>NUCLEOTIDE SEQUENCE [LARGE SCALE GENOMIC DNA]</scope>
    <source>
        <strain evidence="13">SZHN2017</strain>
        <tissue evidence="13">Muscle</tissue>
    </source>
</reference>
<organism evidence="13 14">
    <name type="scientific">Pomacea canaliculata</name>
    <name type="common">Golden apple snail</name>
    <dbReference type="NCBI Taxonomy" id="400727"/>
    <lineage>
        <taxon>Eukaryota</taxon>
        <taxon>Metazoa</taxon>
        <taxon>Spiralia</taxon>
        <taxon>Lophotrochozoa</taxon>
        <taxon>Mollusca</taxon>
        <taxon>Gastropoda</taxon>
        <taxon>Caenogastropoda</taxon>
        <taxon>Architaenioglossa</taxon>
        <taxon>Ampullarioidea</taxon>
        <taxon>Ampullariidae</taxon>
        <taxon>Pomacea</taxon>
    </lineage>
</organism>
<evidence type="ECO:0000313" key="14">
    <source>
        <dbReference type="Proteomes" id="UP000245119"/>
    </source>
</evidence>
<dbReference type="InterPro" id="IPR035897">
    <property type="entry name" value="Toll_tir_struct_dom_sf"/>
</dbReference>
<keyword evidence="5" id="KW-0732">Signal</keyword>
<evidence type="ECO:0000256" key="1">
    <source>
        <dbReference type="ARBA" id="ARBA00004479"/>
    </source>
</evidence>
<gene>
    <name evidence="13" type="ORF">C0Q70_19794</name>
</gene>
<dbReference type="InterPro" id="IPR036397">
    <property type="entry name" value="RNaseH_sf"/>
</dbReference>
<proteinExistence type="inferred from homology"/>
<dbReference type="EMBL" id="PZQS01000013">
    <property type="protein sequence ID" value="PVD19307.1"/>
    <property type="molecule type" value="Genomic_DNA"/>
</dbReference>
<evidence type="ECO:0000256" key="11">
    <source>
        <dbReference type="SAM" id="Phobius"/>
    </source>
</evidence>
<keyword evidence="3" id="KW-0433">Leucine-rich repeat</keyword>
<dbReference type="GO" id="GO:0038023">
    <property type="term" value="F:signaling receptor activity"/>
    <property type="evidence" value="ECO:0007669"/>
    <property type="project" value="TreeGrafter"/>
</dbReference>
<evidence type="ECO:0000256" key="9">
    <source>
        <dbReference type="ARBA" id="ARBA00023170"/>
    </source>
</evidence>
<dbReference type="GO" id="GO:0008408">
    <property type="term" value="F:3'-5' exonuclease activity"/>
    <property type="evidence" value="ECO:0007669"/>
    <property type="project" value="InterPro"/>
</dbReference>
<dbReference type="GO" id="GO:0003676">
    <property type="term" value="F:nucleic acid binding"/>
    <property type="evidence" value="ECO:0007669"/>
    <property type="project" value="InterPro"/>
</dbReference>
<keyword evidence="4 11" id="KW-0812">Transmembrane</keyword>
<dbReference type="InterPro" id="IPR032675">
    <property type="entry name" value="LRR_dom_sf"/>
</dbReference>
<dbReference type="Proteomes" id="UP000245119">
    <property type="component" value="Linkage Group LG13"/>
</dbReference>
<evidence type="ECO:0000256" key="5">
    <source>
        <dbReference type="ARBA" id="ARBA00022729"/>
    </source>
</evidence>
<dbReference type="Pfam" id="PF01612">
    <property type="entry name" value="DNA_pol_A_exo1"/>
    <property type="match status" value="1"/>
</dbReference>
<dbReference type="Pfam" id="PF13855">
    <property type="entry name" value="LRR_8"/>
    <property type="match status" value="1"/>
</dbReference>
<dbReference type="AlphaFoldDB" id="A0A2T7NDR3"/>
<dbReference type="InterPro" id="IPR003591">
    <property type="entry name" value="Leu-rich_rpt_typical-subtyp"/>
</dbReference>
<keyword evidence="8 11" id="KW-0472">Membrane</keyword>
<keyword evidence="14" id="KW-1185">Reference proteome</keyword>
<feature type="domain" description="TIR" evidence="12">
    <location>
        <begin position="1155"/>
        <end position="1271"/>
    </location>
</feature>
<dbReference type="SMART" id="SM00082">
    <property type="entry name" value="LRRCT"/>
    <property type="match status" value="2"/>
</dbReference>
<dbReference type="OrthoDB" id="368776at2759"/>
<evidence type="ECO:0000256" key="8">
    <source>
        <dbReference type="ARBA" id="ARBA00023136"/>
    </source>
</evidence>
<keyword evidence="9" id="KW-0675">Receptor</keyword>
<dbReference type="SMART" id="SM00369">
    <property type="entry name" value="LRR_TYP"/>
    <property type="match status" value="5"/>
</dbReference>
<dbReference type="PANTHER" id="PTHR24365">
    <property type="entry name" value="TOLL-LIKE RECEPTOR"/>
    <property type="match status" value="1"/>
</dbReference>
<dbReference type="SUPFAM" id="SSF53098">
    <property type="entry name" value="Ribonuclease H-like"/>
    <property type="match status" value="1"/>
</dbReference>
<keyword evidence="7 11" id="KW-1133">Transmembrane helix</keyword>
<protein>
    <recommendedName>
        <fullName evidence="12">TIR domain-containing protein</fullName>
    </recommendedName>
</protein>
<accession>A0A2T7NDR3</accession>
<evidence type="ECO:0000256" key="6">
    <source>
        <dbReference type="ARBA" id="ARBA00022737"/>
    </source>
</evidence>
<sequence length="1271" mass="142776">MCGPESVNRAQPLVGVACTGINVGPQGHLTLVLVSTTDGDVFAFDVKTSPDVMYQGLGRLLQAVDLLKVVHNSAPLVANLYFQFGINMQSVFDTQVAFAVILEDQSLVGRHVSLPALCDKCGLHGYHPSIQFQKLLTEDCNVWARRPLTREMLNTAAAMALPLPPLYTKLSRAMEEKSWERFQVLNADTCLSLIKGRCRGAEKEHHHQTDKPDSRHQLPVLKLSDCHKVPRAVGLNRMSCQQARQETDDVFTPSPGRRLLGTGLQDSKGQAAKSRAFLGGTLLKTDKKATVINMGKRLKTTFLNAFLILFISWQNTESGSHVDGSTFDESDGQSGLWSTLLQSLLVNNDFKDELYLLRVKHLGETNTSLMSPTNYTGSGLLEMLRFVHQFDQVCLEMCLCPNMELAASVLVPYVREWLSSLNHVNVSDETIEFIMNELQKGAESSLSFVSVFDIYLTLKQHTLASLVLKSFSRDMTFCWLHSNETLRLDAATEMQLFPRAQIPEEESVFTRRDNRSEHFVYDNKTTFNINVQCEPGAKLILTRETHIGAYGKFKMSDCEVFNEGLLRSSDMSLTQLSIVGSDFSWIRNIMSGGVFCNQNMNTSSVRSSAELSQQNATVICENSSTILTSVRDVSLINVPLLPKDLSDVFRWFQGARELKLFNNDLGNVTCRQLQPSLIAWRILWVSNNGLRSVPPCVLRPDLFILMLSSNTITDMSPFQFPRTVPAPDLRILVLNDNQIRDVGIMADMNVSILLLAGNQISHLDKMAFTRLFELQILDLSRNRLRVLDPGSFKTLTSMFVLSLNDNELETFDLSVTPPLLLNCSIFLMNNRFSHPPFKKNNYTVNGPIRVYAGHNPFACDCDIAGYLQVMADTPTSAQTIFRGRSDMICKYPSAHFGTLLDDFQLDVDRCPVVLDCPPTCTCELSRTAHVISVDCVLQDGVSQLPERMPTTHNLSLNLRHSGRFQGSELALTDAEYLERVVSLNVSGAGVSAISELMCEGLSRAHLLDFSNNNISRLPRCFLSRAKEQATLIMYLAGNPWECTCDTAWLQAWMSSTMTKDDAARDQWSSVWVKDAADVMCSAATQPNTRVLDWDATSCEPHNYLPWVIVLSVVIGLIVIVVPLVYFNRLKVLVSLHATYHIRPFTRTRCFDESKFRYEALVVHGEDELCSTWVVEVLLSKMEASRYRVCIPSRDFLPGDLMAENYMKAVDESKAVVCLVSCKTVQEEWWRYAFQIARDNNARDPNELLLLALLEVVPDADYPRRSFEFFEV</sequence>
<dbReference type="InterPro" id="IPR001611">
    <property type="entry name" value="Leu-rich_rpt"/>
</dbReference>
<evidence type="ECO:0000256" key="7">
    <source>
        <dbReference type="ARBA" id="ARBA00022989"/>
    </source>
</evidence>
<evidence type="ECO:0000256" key="4">
    <source>
        <dbReference type="ARBA" id="ARBA00022692"/>
    </source>
</evidence>
<dbReference type="Gene3D" id="3.40.50.10140">
    <property type="entry name" value="Toll/interleukin-1 receptor homology (TIR) domain"/>
    <property type="match status" value="1"/>
</dbReference>
<dbReference type="GO" id="GO:0006139">
    <property type="term" value="P:nucleobase-containing compound metabolic process"/>
    <property type="evidence" value="ECO:0007669"/>
    <property type="project" value="InterPro"/>
</dbReference>
<comment type="caution">
    <text evidence="13">The sequence shown here is derived from an EMBL/GenBank/DDBJ whole genome shotgun (WGS) entry which is preliminary data.</text>
</comment>
<feature type="transmembrane region" description="Helical" evidence="11">
    <location>
        <begin position="1103"/>
        <end position="1126"/>
    </location>
</feature>
<dbReference type="Gene3D" id="3.80.10.10">
    <property type="entry name" value="Ribonuclease Inhibitor"/>
    <property type="match status" value="3"/>
</dbReference>
<comment type="subcellular location">
    <subcellularLocation>
        <location evidence="1">Membrane</location>
        <topology evidence="1">Single-pass type I membrane protein</topology>
    </subcellularLocation>
</comment>
<dbReference type="GO" id="GO:0005886">
    <property type="term" value="C:plasma membrane"/>
    <property type="evidence" value="ECO:0007669"/>
    <property type="project" value="TreeGrafter"/>
</dbReference>
<dbReference type="InterPro" id="IPR000483">
    <property type="entry name" value="Cys-rich_flank_reg_C"/>
</dbReference>